<evidence type="ECO:0000256" key="1">
    <source>
        <dbReference type="SAM" id="MobiDB-lite"/>
    </source>
</evidence>
<dbReference type="EMBL" id="HBIB01009640">
    <property type="protein sequence ID" value="CAE0243924.1"/>
    <property type="molecule type" value="Transcribed_RNA"/>
</dbReference>
<dbReference type="Gene3D" id="1.10.287.110">
    <property type="entry name" value="DnaJ domain"/>
    <property type="match status" value="1"/>
</dbReference>
<protein>
    <recommendedName>
        <fullName evidence="2">J domain-containing protein</fullName>
    </recommendedName>
</protein>
<name>A0A7S3D2H8_9EUKA</name>
<dbReference type="PRINTS" id="PR00625">
    <property type="entry name" value="JDOMAIN"/>
</dbReference>
<proteinExistence type="predicted"/>
<organism evidence="3">
    <name type="scientific">Palpitomonas bilix</name>
    <dbReference type="NCBI Taxonomy" id="652834"/>
    <lineage>
        <taxon>Eukaryota</taxon>
        <taxon>Eukaryota incertae sedis</taxon>
    </lineage>
</organism>
<dbReference type="GO" id="GO:0051082">
    <property type="term" value="F:unfolded protein binding"/>
    <property type="evidence" value="ECO:0007669"/>
    <property type="project" value="TreeGrafter"/>
</dbReference>
<dbReference type="GO" id="GO:0005737">
    <property type="term" value="C:cytoplasm"/>
    <property type="evidence" value="ECO:0007669"/>
    <property type="project" value="TreeGrafter"/>
</dbReference>
<dbReference type="CDD" id="cd06257">
    <property type="entry name" value="DnaJ"/>
    <property type="match status" value="1"/>
</dbReference>
<dbReference type="InterPro" id="IPR036869">
    <property type="entry name" value="J_dom_sf"/>
</dbReference>
<evidence type="ECO:0000259" key="2">
    <source>
        <dbReference type="PROSITE" id="PS50076"/>
    </source>
</evidence>
<dbReference type="PANTHER" id="PTHR43948">
    <property type="entry name" value="DNAJ HOMOLOG SUBFAMILY B"/>
    <property type="match status" value="1"/>
</dbReference>
<dbReference type="PANTHER" id="PTHR43948:SF10">
    <property type="entry name" value="MRJ, ISOFORM E"/>
    <property type="match status" value="1"/>
</dbReference>
<dbReference type="GO" id="GO:0044183">
    <property type="term" value="F:protein folding chaperone"/>
    <property type="evidence" value="ECO:0007669"/>
    <property type="project" value="TreeGrafter"/>
</dbReference>
<dbReference type="InterPro" id="IPR001623">
    <property type="entry name" value="DnaJ_domain"/>
</dbReference>
<dbReference type="SMART" id="SM00271">
    <property type="entry name" value="DnaJ"/>
    <property type="match status" value="1"/>
</dbReference>
<dbReference type="GO" id="GO:0005634">
    <property type="term" value="C:nucleus"/>
    <property type="evidence" value="ECO:0007669"/>
    <property type="project" value="TreeGrafter"/>
</dbReference>
<dbReference type="GO" id="GO:0051087">
    <property type="term" value="F:protein-folding chaperone binding"/>
    <property type="evidence" value="ECO:0007669"/>
    <property type="project" value="TreeGrafter"/>
</dbReference>
<dbReference type="SUPFAM" id="SSF46565">
    <property type="entry name" value="Chaperone J-domain"/>
    <property type="match status" value="1"/>
</dbReference>
<dbReference type="AlphaFoldDB" id="A0A7S3D2H8"/>
<feature type="region of interest" description="Disordered" evidence="1">
    <location>
        <begin position="163"/>
        <end position="222"/>
    </location>
</feature>
<feature type="compositionally biased region" description="Polar residues" evidence="1">
    <location>
        <begin position="193"/>
        <end position="203"/>
    </location>
</feature>
<gene>
    <name evidence="3" type="ORF">PBIL07802_LOCUS6093</name>
</gene>
<dbReference type="PROSITE" id="PS50076">
    <property type="entry name" value="DNAJ_2"/>
    <property type="match status" value="1"/>
</dbReference>
<evidence type="ECO:0000313" key="3">
    <source>
        <dbReference type="EMBL" id="CAE0243924.1"/>
    </source>
</evidence>
<sequence>MSHKDLYGILGISSNASEADIKKAYKKMALKWHPDKNQGNKEEAERRFKEIGEAYEILKDPEKRRRYDRGDFDGHTDDDFFASASGGHEGFGGHHFDPFSLFESVFGSRSGGGGGFFDNDDLFGGSFGARGMDMGFGRMRMGDLMQGMGGGGSSFSTFSSSSSFGGSGGVSRSTRTVITRDASGRQVKRTETTIRSADGTVTTDSHEEVLEGGGSGGASGSRLESGFGGGYLQY</sequence>
<dbReference type="InterPro" id="IPR018253">
    <property type="entry name" value="DnaJ_domain_CS"/>
</dbReference>
<dbReference type="PROSITE" id="PS00636">
    <property type="entry name" value="DNAJ_1"/>
    <property type="match status" value="1"/>
</dbReference>
<feature type="compositionally biased region" description="Low complexity" evidence="1">
    <location>
        <begin position="163"/>
        <end position="177"/>
    </location>
</feature>
<reference evidence="3" key="1">
    <citation type="submission" date="2021-01" db="EMBL/GenBank/DDBJ databases">
        <authorList>
            <person name="Corre E."/>
            <person name="Pelletier E."/>
            <person name="Niang G."/>
            <person name="Scheremetjew M."/>
            <person name="Finn R."/>
            <person name="Kale V."/>
            <person name="Holt S."/>
            <person name="Cochrane G."/>
            <person name="Meng A."/>
            <person name="Brown T."/>
            <person name="Cohen L."/>
        </authorList>
    </citation>
    <scope>NUCLEOTIDE SEQUENCE</scope>
    <source>
        <strain evidence="3">NIES-2562</strain>
    </source>
</reference>
<feature type="domain" description="J" evidence="2">
    <location>
        <begin position="5"/>
        <end position="71"/>
    </location>
</feature>
<dbReference type="Pfam" id="PF00226">
    <property type="entry name" value="DnaJ"/>
    <property type="match status" value="1"/>
</dbReference>
<accession>A0A7S3D2H8</accession>